<dbReference type="RefSeq" id="WP_125418472.1">
    <property type="nucleotide sequence ID" value="NZ_RWIT01000002.1"/>
</dbReference>
<keyword evidence="4" id="KW-1185">Reference proteome</keyword>
<dbReference type="Proteomes" id="UP000273500">
    <property type="component" value="Unassembled WGS sequence"/>
</dbReference>
<keyword evidence="1" id="KW-0732">Signal</keyword>
<feature type="chain" id="PRO_5019000087" description="GOLD domain-containing protein" evidence="1">
    <location>
        <begin position="28"/>
        <end position="136"/>
    </location>
</feature>
<dbReference type="SUPFAM" id="SSF117074">
    <property type="entry name" value="Hypothetical protein PA1324"/>
    <property type="match status" value="1"/>
</dbReference>
<evidence type="ECO:0000313" key="3">
    <source>
        <dbReference type="EMBL" id="RSK49921.1"/>
    </source>
</evidence>
<proteinExistence type="predicted"/>
<organism evidence="3 4">
    <name type="scientific">Hymenobacter rigui</name>
    <dbReference type="NCBI Taxonomy" id="334424"/>
    <lineage>
        <taxon>Bacteria</taxon>
        <taxon>Pseudomonadati</taxon>
        <taxon>Bacteroidota</taxon>
        <taxon>Cytophagia</taxon>
        <taxon>Cytophagales</taxon>
        <taxon>Hymenobacteraceae</taxon>
        <taxon>Hymenobacter</taxon>
    </lineage>
</organism>
<feature type="signal peptide" evidence="1">
    <location>
        <begin position="1"/>
        <end position="27"/>
    </location>
</feature>
<dbReference type="InterPro" id="IPR009038">
    <property type="entry name" value="GOLD_dom"/>
</dbReference>
<gene>
    <name evidence="3" type="ORF">EI291_04545</name>
</gene>
<sequence length="136" mass="14277">MSSLTINAIRALAASVFLTGAVTSCFPATDEAKCSEEVVGSVAAVGGAKTGTVGTPVPVSYIVSIPNGCGKFQGLREQRDGKKIYLVPTVRYEGCSCPQVVSDYQGTYQFTAAEPGTYVLLFPNITQTLTDTITIQ</sequence>
<name>A0A428KTK0_9BACT</name>
<dbReference type="OrthoDB" id="660065at2"/>
<feature type="domain" description="GOLD" evidence="2">
    <location>
        <begin position="32"/>
        <end position="136"/>
    </location>
</feature>
<comment type="caution">
    <text evidence="3">The sequence shown here is derived from an EMBL/GenBank/DDBJ whole genome shotgun (WGS) entry which is preliminary data.</text>
</comment>
<evidence type="ECO:0000256" key="1">
    <source>
        <dbReference type="SAM" id="SignalP"/>
    </source>
</evidence>
<dbReference type="PROSITE" id="PS50866">
    <property type="entry name" value="GOLD"/>
    <property type="match status" value="1"/>
</dbReference>
<reference evidence="3 4" key="1">
    <citation type="submission" date="2018-12" db="EMBL/GenBank/DDBJ databases">
        <authorList>
            <person name="Feng G."/>
            <person name="Zhu H."/>
        </authorList>
    </citation>
    <scope>NUCLEOTIDE SEQUENCE [LARGE SCALE GENOMIC DNA]</scope>
    <source>
        <strain evidence="3 4">KCTC 12533</strain>
    </source>
</reference>
<dbReference type="EMBL" id="RWIT01000002">
    <property type="protein sequence ID" value="RSK49921.1"/>
    <property type="molecule type" value="Genomic_DNA"/>
</dbReference>
<protein>
    <recommendedName>
        <fullName evidence="2">GOLD domain-containing protein</fullName>
    </recommendedName>
</protein>
<evidence type="ECO:0000259" key="2">
    <source>
        <dbReference type="PROSITE" id="PS50866"/>
    </source>
</evidence>
<evidence type="ECO:0000313" key="4">
    <source>
        <dbReference type="Proteomes" id="UP000273500"/>
    </source>
</evidence>
<accession>A0A428KTK0</accession>
<dbReference type="AlphaFoldDB" id="A0A428KTK0"/>